<evidence type="ECO:0000256" key="2">
    <source>
        <dbReference type="SAM" id="SignalP"/>
    </source>
</evidence>
<dbReference type="AlphaFoldDB" id="A0A0R2LLD6"/>
<dbReference type="Proteomes" id="UP000051006">
    <property type="component" value="Unassembled WGS sequence"/>
</dbReference>
<dbReference type="PATRIC" id="fig|993692.3.peg.1445"/>
<proteinExistence type="predicted"/>
<keyword evidence="2" id="KW-0732">Signal</keyword>
<feature type="chain" id="PRO_5038509033" description="Surface layer protein A domain-containing protein" evidence="2">
    <location>
        <begin position="28"/>
        <end position="640"/>
    </location>
</feature>
<keyword evidence="4" id="KW-1185">Reference proteome</keyword>
<evidence type="ECO:0008006" key="5">
    <source>
        <dbReference type="Google" id="ProtNLM"/>
    </source>
</evidence>
<dbReference type="EMBL" id="JQCF01000003">
    <property type="protein sequence ID" value="KRO00322.1"/>
    <property type="molecule type" value="Genomic_DNA"/>
</dbReference>
<organism evidence="3 4">
    <name type="scientific">Companilactobacillus kimchiensis</name>
    <dbReference type="NCBI Taxonomy" id="993692"/>
    <lineage>
        <taxon>Bacteria</taxon>
        <taxon>Bacillati</taxon>
        <taxon>Bacillota</taxon>
        <taxon>Bacilli</taxon>
        <taxon>Lactobacillales</taxon>
        <taxon>Lactobacillaceae</taxon>
        <taxon>Companilactobacillus</taxon>
    </lineage>
</organism>
<keyword evidence="1" id="KW-0175">Coiled coil</keyword>
<feature type="signal peptide" evidence="2">
    <location>
        <begin position="1"/>
        <end position="27"/>
    </location>
</feature>
<feature type="coiled-coil region" evidence="1">
    <location>
        <begin position="118"/>
        <end position="152"/>
    </location>
</feature>
<dbReference type="OrthoDB" id="2294419at2"/>
<gene>
    <name evidence="3" type="ORF">IV57_GL001425</name>
</gene>
<accession>A0A0R2LLD6</accession>
<reference evidence="3 4" key="1">
    <citation type="journal article" date="2015" name="Genome Announc.">
        <title>Expanding the biotechnology potential of lactobacilli through comparative genomics of 213 strains and associated genera.</title>
        <authorList>
            <person name="Sun Z."/>
            <person name="Harris H.M."/>
            <person name="McCann A."/>
            <person name="Guo C."/>
            <person name="Argimon S."/>
            <person name="Zhang W."/>
            <person name="Yang X."/>
            <person name="Jeffery I.B."/>
            <person name="Cooney J.C."/>
            <person name="Kagawa T.F."/>
            <person name="Liu W."/>
            <person name="Song Y."/>
            <person name="Salvetti E."/>
            <person name="Wrobel A."/>
            <person name="Rasinkangas P."/>
            <person name="Parkhill J."/>
            <person name="Rea M.C."/>
            <person name="O'Sullivan O."/>
            <person name="Ritari J."/>
            <person name="Douillard F.P."/>
            <person name="Paul Ross R."/>
            <person name="Yang R."/>
            <person name="Briner A.E."/>
            <person name="Felis G.E."/>
            <person name="de Vos W.M."/>
            <person name="Barrangou R."/>
            <person name="Klaenhammer T.R."/>
            <person name="Caufield P.W."/>
            <person name="Cui Y."/>
            <person name="Zhang H."/>
            <person name="O'Toole P.W."/>
        </authorList>
    </citation>
    <scope>NUCLEOTIDE SEQUENCE [LARGE SCALE GENOMIC DNA]</scope>
    <source>
        <strain evidence="3 4">DSM 24716</strain>
    </source>
</reference>
<name>A0A0R2LLD6_9LACO</name>
<dbReference type="RefSeq" id="WP_057879901.1">
    <property type="nucleotide sequence ID" value="NZ_JQCF01000003.1"/>
</dbReference>
<evidence type="ECO:0000313" key="3">
    <source>
        <dbReference type="EMBL" id="KRO00322.1"/>
    </source>
</evidence>
<protein>
    <recommendedName>
        <fullName evidence="5">Surface layer protein A domain-containing protein</fullName>
    </recommendedName>
</protein>
<sequence length="640" mass="67699">MKKSIKYAGIAAATLLAVAPIAAPALASNVTVAQAADNTDTLKANLASAKSDLTIAQDKLAEANKTAAADTTVAAAQKVLDAANAANAANAASPVVPADVTKAQEDLDAAKAAVKAPVDAAQKDVDTAQSAVDAAQKDVDTAQSAVDAAQKATGKTDYLSDSAVQTRALNKFNGQFGDQTASTFSKNTYLNSVKDLTNANKYSYNAFMSSSVAYFLNNNDNNSSAITLDSENVNGIKVNLNDALSQANGKVGAGNMRDIYVTAKVGNTVLKTQTELRNVLKDNTQKEVVFTINYTYTDTEGAEQTGSTTVTATRPTDGMTKVSADFTTPYKVALNQTVTDSKLTSATDFSLVDQDGKSLLADSYANPSDSYYHTASGALNNTNPINDSSIIETGKTSDGGNAKADVFKKAGNYYQAITVKTTTSSALYHFIEAAKQDPDNNPFYINGTLFKGINTSNFNETTNDSDVTLTFAREINVSNSTSSWTTTDQKGVVTTKSDKNYYTLVNTDGTQEPNRALAKNSAWITDKVRTDQNGNKQYRVSTDEWIDADSVTFSDKATTPSTGALTDITPVDGKVTTAGPASFLYLLYSADGKQSSRALPGLSAWRTDKKATDANGNTVYRVSTDEWVIVDGAKAVFTAY</sequence>
<evidence type="ECO:0000256" key="1">
    <source>
        <dbReference type="SAM" id="Coils"/>
    </source>
</evidence>
<comment type="caution">
    <text evidence="3">The sequence shown here is derived from an EMBL/GenBank/DDBJ whole genome shotgun (WGS) entry which is preliminary data.</text>
</comment>
<evidence type="ECO:0000313" key="4">
    <source>
        <dbReference type="Proteomes" id="UP000051006"/>
    </source>
</evidence>